<accession>A0A1M3KX25</accession>
<sequence length="497" mass="54473">MTARPRNRRRVEIYFVLYVVALVLLMPDPSDQTQPTGPSPYDYSRLDLQPERVRLESRAVRDTGNQLILVQQDSLNVIRYTGAVTDVRVSATVFDETTGKDIVINAGDTATQLFSLVHDPSRSAAVFRWRPALMQSGIGRTFRVTLTAMGVPTSVSTANANESDNVPSGLRIQGSTQFMLSYVVDDKPAPNAIVQLPGKVDTIRIREGGPSFGGETMLGEFWVQPARERVTVLHGTRWTNRISVGGADVSRDLANAPAVKASGDGSASVRSYVDAATRTVVLDGIAPRSGTLNVDVTLLRRDGQSRSASFVVSAEPLAALALPEAIYPGVEAELATRLPSMPGVEVVAILKGERGEIQRTTGDVIRYTPSVSDTNKTIYLERYVDDQRVGSPVPIRIRSFDAPEILAAKDVAGGTKKRIVVKYFGPKMDRPVLDILDGNVGRIQTLYGNNYRANDRDPAAPAWIIEFDIERKDGSRPFSFRIQARDKRGMRSRAWSE</sequence>
<dbReference type="AlphaFoldDB" id="A0A1M3KX25"/>
<dbReference type="EMBL" id="MKVH01000024">
    <property type="protein sequence ID" value="OJX56927.1"/>
    <property type="molecule type" value="Genomic_DNA"/>
</dbReference>
<comment type="caution">
    <text evidence="1">The sequence shown here is derived from an EMBL/GenBank/DDBJ whole genome shotgun (WGS) entry which is preliminary data.</text>
</comment>
<organism evidence="1 2">
    <name type="scientific">Candidatus Kapaibacterium thiocyanatum</name>
    <dbReference type="NCBI Taxonomy" id="1895771"/>
    <lineage>
        <taxon>Bacteria</taxon>
        <taxon>Pseudomonadati</taxon>
        <taxon>Candidatus Kapaibacteriota</taxon>
        <taxon>Candidatus Kapaibacteriia</taxon>
        <taxon>Candidatus Kapaibacteriales</taxon>
        <taxon>Candidatus Kapaibacteriaceae</taxon>
        <taxon>Candidatus Kapaibacterium</taxon>
    </lineage>
</organism>
<name>A0A1M3KX25_9BACT</name>
<reference evidence="1 2" key="1">
    <citation type="submission" date="2016-09" db="EMBL/GenBank/DDBJ databases">
        <title>Genome-resolved meta-omics ties microbial dynamics to process performance in biotechnology for thiocyanate degradation.</title>
        <authorList>
            <person name="Kantor R.S."/>
            <person name="Huddy R.J."/>
            <person name="Iyer R."/>
            <person name="Thomas B.C."/>
            <person name="Brown C.T."/>
            <person name="Anantharaman K."/>
            <person name="Tringe S."/>
            <person name="Hettich R.L."/>
            <person name="Harrison S.T."/>
            <person name="Banfield J.F."/>
        </authorList>
    </citation>
    <scope>NUCLEOTIDE SEQUENCE [LARGE SCALE GENOMIC DNA]</scope>
    <source>
        <strain evidence="1">59-99</strain>
    </source>
</reference>
<gene>
    <name evidence="1" type="ORF">BGO89_10415</name>
</gene>
<proteinExistence type="predicted"/>
<evidence type="ECO:0000313" key="2">
    <source>
        <dbReference type="Proteomes" id="UP000184233"/>
    </source>
</evidence>
<evidence type="ECO:0000313" key="1">
    <source>
        <dbReference type="EMBL" id="OJX56927.1"/>
    </source>
</evidence>
<protein>
    <submittedName>
        <fullName evidence="1">Uncharacterized protein</fullName>
    </submittedName>
</protein>
<dbReference type="STRING" id="1895771.BGO89_10415"/>
<dbReference type="Proteomes" id="UP000184233">
    <property type="component" value="Unassembled WGS sequence"/>
</dbReference>